<protein>
    <submittedName>
        <fullName evidence="4">Delta 12 fatty acid desaturase</fullName>
    </submittedName>
</protein>
<accession>A0A0F7STI1</accession>
<feature type="transmembrane region" description="Helical" evidence="2">
    <location>
        <begin position="263"/>
        <end position="283"/>
    </location>
</feature>
<evidence type="ECO:0000256" key="1">
    <source>
        <dbReference type="SAM" id="MobiDB-lite"/>
    </source>
</evidence>
<reference evidence="4" key="1">
    <citation type="submission" date="2014-08" db="EMBL/GenBank/DDBJ databases">
        <authorList>
            <person name="Sharma Rahul"/>
            <person name="Thines Marco"/>
        </authorList>
    </citation>
    <scope>NUCLEOTIDE SEQUENCE</scope>
</reference>
<feature type="domain" description="Fatty acid desaturase" evidence="3">
    <location>
        <begin position="100"/>
        <end position="386"/>
    </location>
</feature>
<dbReference type="AlphaFoldDB" id="A0A0F7STI1"/>
<keyword evidence="2" id="KW-0812">Transmembrane</keyword>
<dbReference type="GO" id="GO:0006629">
    <property type="term" value="P:lipid metabolic process"/>
    <property type="evidence" value="ECO:0007669"/>
    <property type="project" value="InterPro"/>
</dbReference>
<dbReference type="EMBL" id="LN483166">
    <property type="protein sequence ID" value="CED84796.1"/>
    <property type="molecule type" value="Genomic_DNA"/>
</dbReference>
<proteinExistence type="predicted"/>
<dbReference type="CDD" id="cd03507">
    <property type="entry name" value="Delta12-FADS-like"/>
    <property type="match status" value="1"/>
</dbReference>
<dbReference type="Pfam" id="PF00487">
    <property type="entry name" value="FA_desaturase"/>
    <property type="match status" value="1"/>
</dbReference>
<evidence type="ECO:0000259" key="3">
    <source>
        <dbReference type="Pfam" id="PF00487"/>
    </source>
</evidence>
<name>A0A0F7STI1_PHARH</name>
<keyword evidence="2" id="KW-1133">Transmembrane helix</keyword>
<evidence type="ECO:0000313" key="4">
    <source>
        <dbReference type="EMBL" id="CED84796.1"/>
    </source>
</evidence>
<feature type="transmembrane region" description="Helical" evidence="2">
    <location>
        <begin position="59"/>
        <end position="78"/>
    </location>
</feature>
<dbReference type="PANTHER" id="PTHR32100">
    <property type="entry name" value="OMEGA-6 FATTY ACID DESATURASE, CHLOROPLASTIC"/>
    <property type="match status" value="1"/>
</dbReference>
<keyword evidence="2" id="KW-0472">Membrane</keyword>
<sequence length="446" mass="50186">MAVTQRPVSASDVTEKYEATTDMEHTNENTFIVPGFTIKELLGAIPAECLERSALHSSLYIVQDVILLAIFATFAAHIDTIVQAVGLPHYGSKALSFALWNVYWIAAGLAGTGIWILGHECGHQAFSPSKTINNTVGWVLHSLVGVPYHSWRISHGRHHAATGHLTRDEVFVPRTRTQLGLPAFDPTQETLDGSNIRKEKQLELREAIGDAPIFVALNLLAQQLIGWPMYLIRNASGQKHYPKFTNHFSPNSVIFDKRHYRQIVVSDIGMALFIGALTIWTKYRSFSEVVSYYLIPYLYVNHWLVAITFLQHTDPLVPHYDNDTWTFAKGALTTIDRNCLSWVGPFMLHGICETHVSHHVSSKIPHYHAWKATDALKKFLGPHYQYRDGNILVDLYKNYRDCVFVEDNGAIRFYKNRSGVCKMVSKSSGNTSDSGVDVSEESVKTK</sequence>
<evidence type="ECO:0000256" key="2">
    <source>
        <dbReference type="SAM" id="Phobius"/>
    </source>
</evidence>
<dbReference type="InterPro" id="IPR005804">
    <property type="entry name" value="FA_desaturase_dom"/>
</dbReference>
<feature type="region of interest" description="Disordered" evidence="1">
    <location>
        <begin position="426"/>
        <end position="446"/>
    </location>
</feature>
<feature type="transmembrane region" description="Helical" evidence="2">
    <location>
        <begin position="98"/>
        <end position="117"/>
    </location>
</feature>
<dbReference type="GO" id="GO:0016491">
    <property type="term" value="F:oxidoreductase activity"/>
    <property type="evidence" value="ECO:0007669"/>
    <property type="project" value="InterPro"/>
</dbReference>
<dbReference type="InterPro" id="IPR012171">
    <property type="entry name" value="Fatty_acid_desaturase"/>
</dbReference>
<organism evidence="4">
    <name type="scientific">Phaffia rhodozyma</name>
    <name type="common">Yeast</name>
    <name type="synonym">Xanthophyllomyces dendrorhous</name>
    <dbReference type="NCBI Taxonomy" id="264483"/>
    <lineage>
        <taxon>Eukaryota</taxon>
        <taxon>Fungi</taxon>
        <taxon>Dikarya</taxon>
        <taxon>Basidiomycota</taxon>
        <taxon>Agaricomycotina</taxon>
        <taxon>Tremellomycetes</taxon>
        <taxon>Cystofilobasidiales</taxon>
        <taxon>Mrakiaceae</taxon>
        <taxon>Phaffia</taxon>
    </lineage>
</organism>